<reference evidence="1 2" key="1">
    <citation type="submission" date="2016-10" db="EMBL/GenBank/DDBJ databases">
        <authorList>
            <person name="Varghese N."/>
            <person name="Submissions S."/>
        </authorList>
    </citation>
    <scope>NUCLEOTIDE SEQUENCE [LARGE SCALE GENOMIC DNA]</scope>
    <source>
        <strain evidence="1 2">CECT 8317</strain>
    </source>
</reference>
<name>A0AAQ1G593_9GAMM</name>
<evidence type="ECO:0000313" key="1">
    <source>
        <dbReference type="EMBL" id="SEF83135.1"/>
    </source>
</evidence>
<keyword evidence="2" id="KW-1185">Reference proteome</keyword>
<comment type="caution">
    <text evidence="1">The sequence shown here is derived from an EMBL/GenBank/DDBJ whole genome shotgun (WGS) entry which is preliminary data.</text>
</comment>
<gene>
    <name evidence="1" type="ORF">SAMN05216586_10251</name>
</gene>
<accession>A0AAQ1G593</accession>
<proteinExistence type="predicted"/>
<dbReference type="RefSeq" id="WP_140418564.1">
    <property type="nucleotide sequence ID" value="NZ_FNVE01000002.1"/>
</dbReference>
<dbReference type="EMBL" id="FNVE01000002">
    <property type="protein sequence ID" value="SEF83135.1"/>
    <property type="molecule type" value="Genomic_DNA"/>
</dbReference>
<sequence length="78" mass="8019">MEAQAGADSGAASTGQDVALEAAAQVTSAGFVVAWGCIQEAGKTYVQGDPYQPPTPELEEELLGQGIIKRAGAVEEWP</sequence>
<dbReference type="AlphaFoldDB" id="A0AAQ1G593"/>
<organism evidence="1 2">
    <name type="scientific">Halopseudomonas aestusnigri</name>
    <dbReference type="NCBI Taxonomy" id="857252"/>
    <lineage>
        <taxon>Bacteria</taxon>
        <taxon>Pseudomonadati</taxon>
        <taxon>Pseudomonadota</taxon>
        <taxon>Gammaproteobacteria</taxon>
        <taxon>Pseudomonadales</taxon>
        <taxon>Pseudomonadaceae</taxon>
        <taxon>Halopseudomonas</taxon>
    </lineage>
</organism>
<evidence type="ECO:0000313" key="2">
    <source>
        <dbReference type="Proteomes" id="UP000243518"/>
    </source>
</evidence>
<dbReference type="Proteomes" id="UP000243518">
    <property type="component" value="Unassembled WGS sequence"/>
</dbReference>
<protein>
    <submittedName>
        <fullName evidence="1">Uncharacterized protein</fullName>
    </submittedName>
</protein>